<comment type="caution">
    <text evidence="10">The sequence shown here is derived from an EMBL/GenBank/DDBJ whole genome shotgun (WGS) entry which is preliminary data.</text>
</comment>
<dbReference type="InterPro" id="IPR035985">
    <property type="entry name" value="Ubiquitin-activating_enz"/>
</dbReference>
<gene>
    <name evidence="10" type="ORF">PBS003_LOCUS9598</name>
</gene>
<keyword evidence="6" id="KW-0862">Zinc</keyword>
<dbReference type="GO" id="GO:0005524">
    <property type="term" value="F:ATP binding"/>
    <property type="evidence" value="ECO:0007669"/>
    <property type="project" value="UniProtKB-KW"/>
</dbReference>
<evidence type="ECO:0000256" key="1">
    <source>
        <dbReference type="ARBA" id="ARBA00005339"/>
    </source>
</evidence>
<evidence type="ECO:0000313" key="10">
    <source>
        <dbReference type="EMBL" id="CAH0483024.1"/>
    </source>
</evidence>
<dbReference type="SUPFAM" id="SSF69572">
    <property type="entry name" value="Activating enzymes of the ubiquitin-like proteins"/>
    <property type="match status" value="1"/>
</dbReference>
<evidence type="ECO:0000256" key="4">
    <source>
        <dbReference type="ARBA" id="ARBA00022741"/>
    </source>
</evidence>
<dbReference type="CDD" id="cd00757">
    <property type="entry name" value="ThiF_MoeB_HesA_family"/>
    <property type="match status" value="1"/>
</dbReference>
<feature type="coiled-coil region" evidence="8">
    <location>
        <begin position="1"/>
        <end position="28"/>
    </location>
</feature>
<dbReference type="PANTHER" id="PTHR10953:SF9">
    <property type="entry name" value="UBIQUITIN-LIKE MODIFIER-ACTIVATING ENZYME 5"/>
    <property type="match status" value="1"/>
</dbReference>
<evidence type="ECO:0000256" key="6">
    <source>
        <dbReference type="ARBA" id="ARBA00022833"/>
    </source>
</evidence>
<dbReference type="PANTHER" id="PTHR10953">
    <property type="entry name" value="UBIQUITIN-ACTIVATING ENZYME E1"/>
    <property type="match status" value="1"/>
</dbReference>
<dbReference type="Gene3D" id="3.40.50.720">
    <property type="entry name" value="NAD(P)-binding Rossmann-like Domain"/>
    <property type="match status" value="1"/>
</dbReference>
<evidence type="ECO:0000313" key="11">
    <source>
        <dbReference type="Proteomes" id="UP001160483"/>
    </source>
</evidence>
<dbReference type="InterPro" id="IPR000594">
    <property type="entry name" value="ThiF_NAD_FAD-bd"/>
</dbReference>
<keyword evidence="5" id="KW-0833">Ubl conjugation pathway</keyword>
<dbReference type="GO" id="GO:0071566">
    <property type="term" value="F:UFM1 activating enzyme activity"/>
    <property type="evidence" value="ECO:0007669"/>
    <property type="project" value="TreeGrafter"/>
</dbReference>
<keyword evidence="3" id="KW-0479">Metal-binding</keyword>
<dbReference type="FunFam" id="3.40.50.720:FF:000539">
    <property type="entry name" value="Ubiquitin-like modifier-activating enzyme 5"/>
    <property type="match status" value="1"/>
</dbReference>
<proteinExistence type="inferred from homology"/>
<dbReference type="InterPro" id="IPR045886">
    <property type="entry name" value="ThiF/MoeB/HesA"/>
</dbReference>
<evidence type="ECO:0000256" key="8">
    <source>
        <dbReference type="SAM" id="Coils"/>
    </source>
</evidence>
<evidence type="ECO:0000259" key="9">
    <source>
        <dbReference type="Pfam" id="PF00899"/>
    </source>
</evidence>
<dbReference type="AlphaFoldDB" id="A0AAU9LEV6"/>
<dbReference type="EMBL" id="CAKKTJ010000337">
    <property type="protein sequence ID" value="CAH0483024.1"/>
    <property type="molecule type" value="Genomic_DNA"/>
</dbReference>
<name>A0AAU9LEV6_9STRA</name>
<reference evidence="10" key="1">
    <citation type="submission" date="2021-11" db="EMBL/GenBank/DDBJ databases">
        <authorList>
            <person name="Islam A."/>
            <person name="Islam S."/>
            <person name="Flora M.S."/>
            <person name="Rahman M."/>
            <person name="Ziaur R.M."/>
            <person name="Epstein J.H."/>
            <person name="Hassan M."/>
            <person name="Klassen M."/>
            <person name="Woodard K."/>
            <person name="Webb A."/>
            <person name="Webby R.J."/>
            <person name="El Zowalaty M.E."/>
        </authorList>
    </citation>
    <scope>NUCLEOTIDE SEQUENCE</scope>
    <source>
        <strain evidence="10">Pbs3</strain>
    </source>
</reference>
<dbReference type="Proteomes" id="UP001160483">
    <property type="component" value="Unassembled WGS sequence"/>
</dbReference>
<accession>A0AAU9LEV6</accession>
<evidence type="ECO:0000256" key="2">
    <source>
        <dbReference type="ARBA" id="ARBA00016279"/>
    </source>
</evidence>
<dbReference type="Pfam" id="PF00899">
    <property type="entry name" value="ThiF"/>
    <property type="match status" value="1"/>
</dbReference>
<dbReference type="GO" id="GO:0005829">
    <property type="term" value="C:cytosol"/>
    <property type="evidence" value="ECO:0007669"/>
    <property type="project" value="TreeGrafter"/>
</dbReference>
<dbReference type="GO" id="GO:0071569">
    <property type="term" value="P:protein ufmylation"/>
    <property type="evidence" value="ECO:0007669"/>
    <property type="project" value="TreeGrafter"/>
</dbReference>
<keyword evidence="4" id="KW-0547">Nucleotide-binding</keyword>
<evidence type="ECO:0000256" key="7">
    <source>
        <dbReference type="ARBA" id="ARBA00022840"/>
    </source>
</evidence>
<sequence length="410" mass="44978">MSTLEMELRTLDKQIANLVQQKASIQLRLEREGSGIHAKPMSAEVVDSNPYSRLMALKRMGIVRHYEKIRDFSILIVGLGGIGSVAAEMLTRCGIGKLILYDYDTVELANMNRLFFRPEQAGMTKTAAAKQTLSSINPDVIFEEYTMDITTTTNFEHLLDRIRHGGVNGYDPIHLVLSCVDNYAARTALNQACNELNQVWMESGVSEDAVSGHIQFLLPGRTACFECLPPLIVASGIDESTLKREGVCAASLPTTMGLVAAMLVQNVLKYLLGFGQVSYYLGYSAMTDFFPSDVMRPNPECSNVQCRKQQAVAEHIGWTPMVWKALGHDGQENLVVEHDNNEWGIELEEKDASGVTEAPAVEMTKLASGLSFAYEQSVGALEAGTVEDQSALVADADISLEELMGQLKSL</sequence>
<feature type="domain" description="THIF-type NAD/FAD binding fold" evidence="9">
    <location>
        <begin position="51"/>
        <end position="302"/>
    </location>
</feature>
<evidence type="ECO:0000256" key="5">
    <source>
        <dbReference type="ARBA" id="ARBA00022786"/>
    </source>
</evidence>
<dbReference type="GO" id="GO:0046872">
    <property type="term" value="F:metal ion binding"/>
    <property type="evidence" value="ECO:0007669"/>
    <property type="project" value="UniProtKB-KW"/>
</dbReference>
<keyword evidence="8" id="KW-0175">Coiled coil</keyword>
<evidence type="ECO:0000256" key="3">
    <source>
        <dbReference type="ARBA" id="ARBA00022723"/>
    </source>
</evidence>
<organism evidence="10 11">
    <name type="scientific">Peronospora belbahrii</name>
    <dbReference type="NCBI Taxonomy" id="622444"/>
    <lineage>
        <taxon>Eukaryota</taxon>
        <taxon>Sar</taxon>
        <taxon>Stramenopiles</taxon>
        <taxon>Oomycota</taxon>
        <taxon>Peronosporomycetes</taxon>
        <taxon>Peronosporales</taxon>
        <taxon>Peronosporaceae</taxon>
        <taxon>Peronospora</taxon>
    </lineage>
</organism>
<protein>
    <recommendedName>
        <fullName evidence="2">Ubiquitin-like modifier-activating enzyme 5</fullName>
    </recommendedName>
</protein>
<comment type="similarity">
    <text evidence="1">Belongs to the ubiquitin-activating E1 family. UBA5 subfamily.</text>
</comment>
<keyword evidence="7" id="KW-0067">ATP-binding</keyword>